<keyword evidence="7 9" id="KW-0472">Membrane</keyword>
<dbReference type="AlphaFoldDB" id="A0A8K0CFZ8"/>
<evidence type="ECO:0000256" key="3">
    <source>
        <dbReference type="ARBA" id="ARBA00022475"/>
    </source>
</evidence>
<evidence type="ECO:0000256" key="1">
    <source>
        <dbReference type="ARBA" id="ARBA00004651"/>
    </source>
</evidence>
<feature type="transmembrane region" description="Helical" evidence="9">
    <location>
        <begin position="149"/>
        <end position="170"/>
    </location>
</feature>
<sequence length="478" mass="52670">MTNYYLFVNKSCNGWLIFQYIAMIIGTLNLMTSGMHYGWPSPSLPKLLQNDSHIPITSDEGSWIAVILLPGCFSGSVLGGLLLDRIGRKYVILLSSIPFIISWIMIAYARSFTILVTARYLAGISDGLICCSVPIYLGEIADPKIRGLLGSAVSVAWLFGILVINVLGSYLSIADAALISLIVPMLLLLTFPFIPESPYYLLMKGNVEKAKNSLMVFKGTNNVEDELSRLKVAVEEQSRNAGKFLDLFTVKSTRRALYITMGSRGAQQFSGTVAIVFYAQIIFKEAGDSVSPEIGSIIYFSVQLILSGICSIIVDKTGRRPLMIISVTGAGIALLIEGMYFYIKSATDIDVSRYSLIPVVALIIYVIMFALGLQTIPVILLGEIFPTNVKAFAISFSDIYFAVITTTVSKFFQVTKDNFGMHVPFFAFTGCCVLGLLFVLFYLPETKGKTLEEIQEELKSEEGEAISKIENYQKHLKS</sequence>
<protein>
    <recommendedName>
        <fullName evidence="10">Major facilitator superfamily (MFS) profile domain-containing protein</fullName>
    </recommendedName>
</protein>
<feature type="transmembrane region" description="Helical" evidence="9">
    <location>
        <begin position="12"/>
        <end position="31"/>
    </location>
</feature>
<reference evidence="11" key="1">
    <citation type="submission" date="2019-08" db="EMBL/GenBank/DDBJ databases">
        <title>The genome of the North American firefly Photinus pyralis.</title>
        <authorList>
            <consortium name="Photinus pyralis genome working group"/>
            <person name="Fallon T.R."/>
            <person name="Sander Lower S.E."/>
            <person name="Weng J.-K."/>
        </authorList>
    </citation>
    <scope>NUCLEOTIDE SEQUENCE</scope>
    <source>
        <strain evidence="11">TRF0915ILg1</strain>
        <tissue evidence="11">Whole body</tissue>
    </source>
</reference>
<dbReference type="SUPFAM" id="SSF103473">
    <property type="entry name" value="MFS general substrate transporter"/>
    <property type="match status" value="1"/>
</dbReference>
<dbReference type="GO" id="GO:0005886">
    <property type="term" value="C:plasma membrane"/>
    <property type="evidence" value="ECO:0007669"/>
    <property type="project" value="UniProtKB-SubCell"/>
</dbReference>
<keyword evidence="6 9" id="KW-1133">Transmembrane helix</keyword>
<dbReference type="Pfam" id="PF00083">
    <property type="entry name" value="Sugar_tr"/>
    <property type="match status" value="1"/>
</dbReference>
<feature type="transmembrane region" description="Helical" evidence="9">
    <location>
        <begin position="63"/>
        <end position="83"/>
    </location>
</feature>
<keyword evidence="5 9" id="KW-0812">Transmembrane</keyword>
<feature type="transmembrane region" description="Helical" evidence="9">
    <location>
        <begin position="265"/>
        <end position="283"/>
    </location>
</feature>
<dbReference type="InterPro" id="IPR036259">
    <property type="entry name" value="MFS_trans_sf"/>
</dbReference>
<dbReference type="Proteomes" id="UP000801492">
    <property type="component" value="Unassembled WGS sequence"/>
</dbReference>
<evidence type="ECO:0000256" key="4">
    <source>
        <dbReference type="ARBA" id="ARBA00022597"/>
    </source>
</evidence>
<keyword evidence="8" id="KW-0325">Glycoprotein</keyword>
<evidence type="ECO:0000259" key="10">
    <source>
        <dbReference type="PROSITE" id="PS50850"/>
    </source>
</evidence>
<dbReference type="PROSITE" id="PS00217">
    <property type="entry name" value="SUGAR_TRANSPORT_2"/>
    <property type="match status" value="1"/>
</dbReference>
<accession>A0A8K0CFZ8</accession>
<feature type="domain" description="Major facilitator superfamily (MFS) profile" evidence="10">
    <location>
        <begin position="15"/>
        <end position="447"/>
    </location>
</feature>
<dbReference type="InterPro" id="IPR003663">
    <property type="entry name" value="Sugar/inositol_transpt"/>
</dbReference>
<dbReference type="InterPro" id="IPR005829">
    <property type="entry name" value="Sugar_transporter_CS"/>
</dbReference>
<evidence type="ECO:0000256" key="6">
    <source>
        <dbReference type="ARBA" id="ARBA00022989"/>
    </source>
</evidence>
<keyword evidence="3" id="KW-1003">Cell membrane</keyword>
<dbReference type="InterPro" id="IPR044775">
    <property type="entry name" value="MFS_ERD6/Tret1-like"/>
</dbReference>
<dbReference type="PROSITE" id="PS50850">
    <property type="entry name" value="MFS"/>
    <property type="match status" value="1"/>
</dbReference>
<feature type="transmembrane region" description="Helical" evidence="9">
    <location>
        <begin position="424"/>
        <end position="443"/>
    </location>
</feature>
<gene>
    <name evidence="11" type="ORF">ILUMI_21223</name>
</gene>
<keyword evidence="4" id="KW-0762">Sugar transport</keyword>
<keyword evidence="12" id="KW-1185">Reference proteome</keyword>
<evidence type="ECO:0000256" key="5">
    <source>
        <dbReference type="ARBA" id="ARBA00022692"/>
    </source>
</evidence>
<name>A0A8K0CFZ8_IGNLU</name>
<dbReference type="PANTHER" id="PTHR48021">
    <property type="match status" value="1"/>
</dbReference>
<evidence type="ECO:0000256" key="2">
    <source>
        <dbReference type="ARBA" id="ARBA00022448"/>
    </source>
</evidence>
<dbReference type="FunFam" id="1.20.1250.20:FF:000218">
    <property type="entry name" value="facilitated trehalose transporter Tret1"/>
    <property type="match status" value="1"/>
</dbReference>
<dbReference type="GO" id="GO:0051119">
    <property type="term" value="F:sugar transmembrane transporter activity"/>
    <property type="evidence" value="ECO:0007669"/>
    <property type="project" value="InterPro"/>
</dbReference>
<dbReference type="PROSITE" id="PS00216">
    <property type="entry name" value="SUGAR_TRANSPORT_1"/>
    <property type="match status" value="1"/>
</dbReference>
<feature type="transmembrane region" description="Helical" evidence="9">
    <location>
        <begin position="295"/>
        <end position="314"/>
    </location>
</feature>
<evidence type="ECO:0000256" key="9">
    <source>
        <dbReference type="SAM" id="Phobius"/>
    </source>
</evidence>
<feature type="transmembrane region" description="Helical" evidence="9">
    <location>
        <begin position="176"/>
        <end position="194"/>
    </location>
</feature>
<evidence type="ECO:0000256" key="8">
    <source>
        <dbReference type="ARBA" id="ARBA00023180"/>
    </source>
</evidence>
<feature type="transmembrane region" description="Helical" evidence="9">
    <location>
        <begin position="90"/>
        <end position="108"/>
    </location>
</feature>
<evidence type="ECO:0000313" key="11">
    <source>
        <dbReference type="EMBL" id="KAF2884946.1"/>
    </source>
</evidence>
<feature type="transmembrane region" description="Helical" evidence="9">
    <location>
        <begin position="355"/>
        <end position="380"/>
    </location>
</feature>
<comment type="subcellular location">
    <subcellularLocation>
        <location evidence="1">Cell membrane</location>
        <topology evidence="1">Multi-pass membrane protein</topology>
    </subcellularLocation>
</comment>
<organism evidence="11 12">
    <name type="scientific">Ignelater luminosus</name>
    <name type="common">Cucubano</name>
    <name type="synonym">Pyrophorus luminosus</name>
    <dbReference type="NCBI Taxonomy" id="2038154"/>
    <lineage>
        <taxon>Eukaryota</taxon>
        <taxon>Metazoa</taxon>
        <taxon>Ecdysozoa</taxon>
        <taxon>Arthropoda</taxon>
        <taxon>Hexapoda</taxon>
        <taxon>Insecta</taxon>
        <taxon>Pterygota</taxon>
        <taxon>Neoptera</taxon>
        <taxon>Endopterygota</taxon>
        <taxon>Coleoptera</taxon>
        <taxon>Polyphaga</taxon>
        <taxon>Elateriformia</taxon>
        <taxon>Elateroidea</taxon>
        <taxon>Elateridae</taxon>
        <taxon>Agrypninae</taxon>
        <taxon>Pyrophorini</taxon>
        <taxon>Ignelater</taxon>
    </lineage>
</organism>
<dbReference type="CDD" id="cd17358">
    <property type="entry name" value="MFS_GLUT6_8_Class3_like"/>
    <property type="match status" value="1"/>
</dbReference>
<evidence type="ECO:0000256" key="7">
    <source>
        <dbReference type="ARBA" id="ARBA00023136"/>
    </source>
</evidence>
<dbReference type="PRINTS" id="PR00171">
    <property type="entry name" value="SUGRTRNSPORT"/>
</dbReference>
<feature type="transmembrane region" description="Helical" evidence="9">
    <location>
        <begin position="120"/>
        <end position="137"/>
    </location>
</feature>
<dbReference type="PANTHER" id="PTHR48021:SF46">
    <property type="entry name" value="MAJOR FACILITATOR SUPERFAMILY (MFS) PROFILE DOMAIN-CONTAINING PROTEIN"/>
    <property type="match status" value="1"/>
</dbReference>
<dbReference type="OrthoDB" id="6133115at2759"/>
<proteinExistence type="predicted"/>
<dbReference type="InterPro" id="IPR020846">
    <property type="entry name" value="MFS_dom"/>
</dbReference>
<dbReference type="InterPro" id="IPR050549">
    <property type="entry name" value="MFS_Trehalose_Transporter"/>
</dbReference>
<comment type="caution">
    <text evidence="11">The sequence shown here is derived from an EMBL/GenBank/DDBJ whole genome shotgun (WGS) entry which is preliminary data.</text>
</comment>
<dbReference type="InterPro" id="IPR005828">
    <property type="entry name" value="MFS_sugar_transport-like"/>
</dbReference>
<keyword evidence="2" id="KW-0813">Transport</keyword>
<evidence type="ECO:0000313" key="12">
    <source>
        <dbReference type="Proteomes" id="UP000801492"/>
    </source>
</evidence>
<feature type="transmembrane region" description="Helical" evidence="9">
    <location>
        <begin position="392"/>
        <end position="412"/>
    </location>
</feature>
<feature type="transmembrane region" description="Helical" evidence="9">
    <location>
        <begin position="321"/>
        <end position="343"/>
    </location>
</feature>
<dbReference type="EMBL" id="VTPC01090045">
    <property type="protein sequence ID" value="KAF2884946.1"/>
    <property type="molecule type" value="Genomic_DNA"/>
</dbReference>
<dbReference type="Gene3D" id="1.20.1250.20">
    <property type="entry name" value="MFS general substrate transporter like domains"/>
    <property type="match status" value="1"/>
</dbReference>